<feature type="domain" description="Malic enzyme N-terminal" evidence="10">
    <location>
        <begin position="81"/>
        <end position="261"/>
    </location>
</feature>
<dbReference type="SMART" id="SM01274">
    <property type="entry name" value="malic"/>
    <property type="match status" value="1"/>
</dbReference>
<keyword evidence="12" id="KW-1185">Reference proteome</keyword>
<evidence type="ECO:0000256" key="3">
    <source>
        <dbReference type="ARBA" id="ARBA00022723"/>
    </source>
</evidence>
<dbReference type="RefSeq" id="WP_111547911.1">
    <property type="nucleotide sequence ID" value="NZ_MZXV01000070.1"/>
</dbReference>
<dbReference type="InterPro" id="IPR046346">
    <property type="entry name" value="Aminoacid_DH-like_N_sf"/>
</dbReference>
<dbReference type="InterPro" id="IPR015884">
    <property type="entry name" value="Malic_enzyme_CS"/>
</dbReference>
<dbReference type="NCBIfam" id="NF010052">
    <property type="entry name" value="PRK13529.1"/>
    <property type="match status" value="1"/>
</dbReference>
<evidence type="ECO:0000256" key="8">
    <source>
        <dbReference type="RuleBase" id="RU003427"/>
    </source>
</evidence>
<keyword evidence="4" id="KW-0560">Oxidoreductase</keyword>
<dbReference type="InterPro" id="IPR037062">
    <property type="entry name" value="Malic_N_dom_sf"/>
</dbReference>
<dbReference type="Pfam" id="PF03949">
    <property type="entry name" value="Malic_M"/>
    <property type="match status" value="1"/>
</dbReference>
<dbReference type="SUPFAM" id="SSF53223">
    <property type="entry name" value="Aminoacid dehydrogenase-like, N-terminal domain"/>
    <property type="match status" value="1"/>
</dbReference>
<feature type="binding site" evidence="6">
    <location>
        <position position="157"/>
    </location>
    <ligand>
        <name>(S)-malate</name>
        <dbReference type="ChEBI" id="CHEBI:15589"/>
    </ligand>
</feature>
<dbReference type="GO" id="GO:0006108">
    <property type="term" value="P:malate metabolic process"/>
    <property type="evidence" value="ECO:0007669"/>
    <property type="project" value="TreeGrafter"/>
</dbReference>
<dbReference type="SMART" id="SM00919">
    <property type="entry name" value="Malic_M"/>
    <property type="match status" value="1"/>
</dbReference>
<dbReference type="SUPFAM" id="SSF51735">
    <property type="entry name" value="NAD(P)-binding Rossmann-fold domains"/>
    <property type="match status" value="1"/>
</dbReference>
<proteinExistence type="inferred from homology"/>
<accession>A0A2W7DTJ5</accession>
<evidence type="ECO:0000256" key="5">
    <source>
        <dbReference type="PIRSR" id="PIRSR000106-1"/>
    </source>
</evidence>
<comment type="similarity">
    <text evidence="2 8">Belongs to the malic enzymes family.</text>
</comment>
<dbReference type="Pfam" id="PF00390">
    <property type="entry name" value="malic"/>
    <property type="match status" value="1"/>
</dbReference>
<feature type="binding site" evidence="6">
    <location>
        <position position="453"/>
    </location>
    <ligand>
        <name>(S)-malate</name>
        <dbReference type="ChEBI" id="CHEBI:15589"/>
    </ligand>
</feature>
<dbReference type="PANTHER" id="PTHR23406">
    <property type="entry name" value="MALIC ENZYME-RELATED"/>
    <property type="match status" value="1"/>
</dbReference>
<dbReference type="PIRSF" id="PIRSF000106">
    <property type="entry name" value="ME"/>
    <property type="match status" value="1"/>
</dbReference>
<gene>
    <name evidence="11" type="ORF">B5V02_31245</name>
</gene>
<evidence type="ECO:0000259" key="10">
    <source>
        <dbReference type="SMART" id="SM01274"/>
    </source>
</evidence>
<evidence type="ECO:0000259" key="9">
    <source>
        <dbReference type="SMART" id="SM00919"/>
    </source>
</evidence>
<comment type="caution">
    <text evidence="11">The sequence shown here is derived from an EMBL/GenBank/DDBJ whole genome shotgun (WGS) entry which is preliminary data.</text>
</comment>
<name>A0A2W7DTJ5_9HYPH</name>
<feature type="binding site" evidence="7">
    <location>
        <position position="247"/>
    </location>
    <ligand>
        <name>a divalent metal cation</name>
        <dbReference type="ChEBI" id="CHEBI:60240"/>
    </ligand>
</feature>
<evidence type="ECO:0000256" key="2">
    <source>
        <dbReference type="ARBA" id="ARBA00008785"/>
    </source>
</evidence>
<protein>
    <submittedName>
        <fullName evidence="11">NAD-dependent malic enzyme</fullName>
    </submittedName>
</protein>
<evidence type="ECO:0000256" key="7">
    <source>
        <dbReference type="PIRSR" id="PIRSR000106-3"/>
    </source>
</evidence>
<evidence type="ECO:0000313" key="12">
    <source>
        <dbReference type="Proteomes" id="UP000248616"/>
    </source>
</evidence>
<dbReference type="InterPro" id="IPR001891">
    <property type="entry name" value="Malic_OxRdtase"/>
</dbReference>
<feature type="active site" description="Proton acceptor" evidence="5">
    <location>
        <position position="175"/>
    </location>
</feature>
<dbReference type="CDD" id="cd05312">
    <property type="entry name" value="NAD_bind_1_malic_enz"/>
    <property type="match status" value="1"/>
</dbReference>
<dbReference type="OrthoDB" id="3314528at2"/>
<dbReference type="Proteomes" id="UP000248616">
    <property type="component" value="Unassembled WGS sequence"/>
</dbReference>
<dbReference type="PROSITE" id="PS00331">
    <property type="entry name" value="MALIC_ENZYMES"/>
    <property type="match status" value="1"/>
</dbReference>
<evidence type="ECO:0000256" key="4">
    <source>
        <dbReference type="ARBA" id="ARBA00023002"/>
    </source>
</evidence>
<dbReference type="GO" id="GO:0051287">
    <property type="term" value="F:NAD binding"/>
    <property type="evidence" value="ECO:0007669"/>
    <property type="project" value="InterPro"/>
</dbReference>
<dbReference type="InterPro" id="IPR036291">
    <property type="entry name" value="NAD(P)-bd_dom_sf"/>
</dbReference>
<sequence>MNAPSRTTASAPEHLTGYDLLRNPRLNKGTSFTQTERRALGLEGLLPPAVLSTELQVARRHDEISSLDDDLQKYLVLSDLQARNETLYYAVLMSDPAAYMPIVYTPTVGEACQKFGHIFRQPRGIYLPISARGRVKELLSNWPDKDVRFLVVTDGERILGLGDLGAGGMGIPIGKLSLCTACAGVPPQNCLPVVLDVGTNNQALLDDPLYLGLRQGRVRGDEYMAFVEEFVAAVQQLYPKCCIQWEDFGNINAVPILERYRNEICTFNDDIQGTAGVALAGILASLRITKQKITDQRFLFLGAGSAATGIAELISQAMAGAGMDIDEARRRNALFDLNGLLVTSRKDVADFQRPFVQDRSPISTFLEAVRTLKPTGIIGVSGVPKLFTREVIETMAELNRRPIIFPYSNPTSRSEATAEEVYRWSDGRAIFASGSPFPPVELDGRKLVPNQGNNVYIFPAMAMAIFATEAKRVTEDMFLTAAQAIAEQVSEENLAAGLIYPPRERIFSASLHVAERVAARIFEQGLARVPQPDDVGALIRSSVYRPVYPV</sequence>
<comment type="cofactor">
    <cofactor evidence="7">
        <name>Mg(2+)</name>
        <dbReference type="ChEBI" id="CHEBI:18420"/>
    </cofactor>
    <cofactor evidence="7">
        <name>Mn(2+)</name>
        <dbReference type="ChEBI" id="CHEBI:29035"/>
    </cofactor>
    <text evidence="7">Divalent metal cations. Prefers magnesium or manganese.</text>
</comment>
<feature type="domain" description="Malic enzyme NAD-binding" evidence="9">
    <location>
        <begin position="271"/>
        <end position="522"/>
    </location>
</feature>
<dbReference type="EMBL" id="MZXV01000070">
    <property type="protein sequence ID" value="PZV34596.1"/>
    <property type="molecule type" value="Genomic_DNA"/>
</dbReference>
<evidence type="ECO:0000256" key="6">
    <source>
        <dbReference type="PIRSR" id="PIRSR000106-2"/>
    </source>
</evidence>
<evidence type="ECO:0000256" key="1">
    <source>
        <dbReference type="ARBA" id="ARBA00001936"/>
    </source>
</evidence>
<dbReference type="PRINTS" id="PR00072">
    <property type="entry name" value="MALOXRDTASE"/>
</dbReference>
<dbReference type="InterPro" id="IPR012302">
    <property type="entry name" value="Malic_NAD-bd"/>
</dbReference>
<organism evidence="11 12">
    <name type="scientific">Mesorhizobium kowhaii</name>
    <dbReference type="NCBI Taxonomy" id="1300272"/>
    <lineage>
        <taxon>Bacteria</taxon>
        <taxon>Pseudomonadati</taxon>
        <taxon>Pseudomonadota</taxon>
        <taxon>Alphaproteobacteria</taxon>
        <taxon>Hyphomicrobiales</taxon>
        <taxon>Phyllobacteriaceae</taxon>
        <taxon>Mesorhizobium</taxon>
    </lineage>
</organism>
<feature type="binding site" evidence="7">
    <location>
        <position position="270"/>
    </location>
    <ligand>
        <name>a divalent metal cation</name>
        <dbReference type="ChEBI" id="CHEBI:60240"/>
    </ligand>
</feature>
<feature type="binding site" evidence="6">
    <location>
        <position position="409"/>
    </location>
    <ligand>
        <name>(S)-malate</name>
        <dbReference type="ChEBI" id="CHEBI:15589"/>
    </ligand>
</feature>
<dbReference type="GO" id="GO:0046872">
    <property type="term" value="F:metal ion binding"/>
    <property type="evidence" value="ECO:0007669"/>
    <property type="project" value="UniProtKB-KW"/>
</dbReference>
<comment type="cofactor">
    <cofactor evidence="1">
        <name>Mn(2+)</name>
        <dbReference type="ChEBI" id="CHEBI:29035"/>
    </cofactor>
</comment>
<dbReference type="Gene3D" id="3.40.50.720">
    <property type="entry name" value="NAD(P)-binding Rossmann-like Domain"/>
    <property type="match status" value="1"/>
</dbReference>
<dbReference type="AlphaFoldDB" id="A0A2W7DTJ5"/>
<feature type="active site" description="Proton donor" evidence="5">
    <location>
        <position position="104"/>
    </location>
</feature>
<reference evidence="12" key="1">
    <citation type="submission" date="2017-03" db="EMBL/GenBank/DDBJ databases">
        <authorList>
            <person name="Safronova V.I."/>
            <person name="Sazanova A.L."/>
            <person name="Chirak E.R."/>
        </authorList>
    </citation>
    <scope>NUCLEOTIDE SEQUENCE [LARGE SCALE GENOMIC DNA]</scope>
    <source>
        <strain evidence="12">Ach-343</strain>
    </source>
</reference>
<keyword evidence="3 7" id="KW-0479">Metal-binding</keyword>
<feature type="binding site" evidence="7">
    <location>
        <position position="246"/>
    </location>
    <ligand>
        <name>a divalent metal cation</name>
        <dbReference type="ChEBI" id="CHEBI:60240"/>
    </ligand>
</feature>
<dbReference type="FunFam" id="3.40.50.720:FF:000182">
    <property type="entry name" value="NAD-dependent malic enzyme"/>
    <property type="match status" value="1"/>
</dbReference>
<dbReference type="InterPro" id="IPR012301">
    <property type="entry name" value="Malic_N_dom"/>
</dbReference>
<dbReference type="GO" id="GO:0004473">
    <property type="term" value="F:malate dehydrogenase (decarboxylating) (NADP+) activity"/>
    <property type="evidence" value="ECO:0007669"/>
    <property type="project" value="TreeGrafter"/>
</dbReference>
<dbReference type="PANTHER" id="PTHR23406:SF90">
    <property type="entry name" value="MALIC ENZYME-RELATED"/>
    <property type="match status" value="1"/>
</dbReference>
<evidence type="ECO:0000313" key="11">
    <source>
        <dbReference type="EMBL" id="PZV34596.1"/>
    </source>
</evidence>
<dbReference type="Gene3D" id="3.40.50.10380">
    <property type="entry name" value="Malic enzyme, N-terminal domain"/>
    <property type="match status" value="1"/>
</dbReference>